<evidence type="ECO:0000256" key="1">
    <source>
        <dbReference type="SAM" id="MobiDB-lite"/>
    </source>
</evidence>
<name>A0ABW7JML4_9NOCA</name>
<dbReference type="Proteomes" id="UP001609175">
    <property type="component" value="Unassembled WGS sequence"/>
</dbReference>
<organism evidence="2 3">
    <name type="scientific">Antrihabitans spumae</name>
    <dbReference type="NCBI Taxonomy" id="3373370"/>
    <lineage>
        <taxon>Bacteria</taxon>
        <taxon>Bacillati</taxon>
        <taxon>Actinomycetota</taxon>
        <taxon>Actinomycetes</taxon>
        <taxon>Mycobacteriales</taxon>
        <taxon>Nocardiaceae</taxon>
        <taxon>Antrihabitans</taxon>
    </lineage>
</organism>
<evidence type="ECO:0000313" key="3">
    <source>
        <dbReference type="Proteomes" id="UP001609175"/>
    </source>
</evidence>
<evidence type="ECO:0000313" key="2">
    <source>
        <dbReference type="EMBL" id="MFH5209246.1"/>
    </source>
</evidence>
<comment type="caution">
    <text evidence="2">The sequence shown here is derived from an EMBL/GenBank/DDBJ whole genome shotgun (WGS) entry which is preliminary data.</text>
</comment>
<feature type="compositionally biased region" description="Basic and acidic residues" evidence="1">
    <location>
        <begin position="149"/>
        <end position="159"/>
    </location>
</feature>
<protein>
    <submittedName>
        <fullName evidence="2">Uncharacterized protein</fullName>
    </submittedName>
</protein>
<feature type="region of interest" description="Disordered" evidence="1">
    <location>
        <begin position="105"/>
        <end position="167"/>
    </location>
</feature>
<proteinExistence type="predicted"/>
<dbReference type="RefSeq" id="WP_395114964.1">
    <property type="nucleotide sequence ID" value="NZ_JBIMSO010000051.1"/>
</dbReference>
<dbReference type="EMBL" id="JBIMSO010000051">
    <property type="protein sequence ID" value="MFH5209246.1"/>
    <property type="molecule type" value="Genomic_DNA"/>
</dbReference>
<sequence length="288" mass="31750">MRIRGTKPEFWRSERIARVDWDARLVLKGLESYVDDNGVGKDDIALIVGDLFQRDLVREPSRTLARLSEAISALKDAGLLHRYEVDGTKLLYVSFWESVQRVDKPQAGRFPRPDGTLNYKESSIRESVASPREDSRTFAPVTGEQGNRGTEDQGKKEARPPVLQNNSLAFADRKIGGKELARRMNETARSVESGRIASAFSQSLATPLEGGLLAKVGVEIDKCLRSSIPPPQIAAGLRAWTDSDSWAPSQIPMFVNKAANRNGRGKPTTKALEYQDAAEALLAEVSTL</sequence>
<gene>
    <name evidence="2" type="ORF">ACHIPZ_13730</name>
</gene>
<accession>A0ABW7JML4</accession>
<reference evidence="2 3" key="1">
    <citation type="submission" date="2024-10" db="EMBL/GenBank/DDBJ databases">
        <authorList>
            <person name="Riesco R."/>
        </authorList>
    </citation>
    <scope>NUCLEOTIDE SEQUENCE [LARGE SCALE GENOMIC DNA]</scope>
    <source>
        <strain evidence="2 3">NCIMB 15449</strain>
    </source>
</reference>